<feature type="signal peptide" evidence="1">
    <location>
        <begin position="1"/>
        <end position="22"/>
    </location>
</feature>
<evidence type="ECO:0000313" key="3">
    <source>
        <dbReference type="Proteomes" id="UP000278886"/>
    </source>
</evidence>
<gene>
    <name evidence="2" type="ORF">D7I47_10895</name>
</gene>
<reference evidence="3" key="1">
    <citation type="submission" date="2018-09" db="EMBL/GenBank/DDBJ databases">
        <title>Genome sequencing of strain 2DFWR-13.</title>
        <authorList>
            <person name="Heo J."/>
            <person name="Kim S.-J."/>
            <person name="Kwon S.-W."/>
        </authorList>
    </citation>
    <scope>NUCLEOTIDE SEQUENCE [LARGE SCALE GENOMIC DNA]</scope>
    <source>
        <strain evidence="3">2DFWR-13</strain>
    </source>
</reference>
<proteinExistence type="predicted"/>
<protein>
    <recommendedName>
        <fullName evidence="4">Lipoprotein</fullName>
    </recommendedName>
</protein>
<sequence length="155" mass="16028">MNHRRVAALVATATLSCCGLSGCTPGTPVAYHVTAGTVDIAFCDTFTADSVVISFVGPAGEPASPSGISASGESADFGNGVPVSVSMENWVETPGSEGIPSDWARVDYEFSADGDYAGEEYLFRRDVGSSGWGWTSGFNVASPSCELQLESNASR</sequence>
<feature type="chain" id="PRO_5039049478" description="Lipoprotein" evidence="1">
    <location>
        <begin position="23"/>
        <end position="155"/>
    </location>
</feature>
<dbReference type="AlphaFoldDB" id="A0A387B8M2"/>
<dbReference type="EMBL" id="CP032630">
    <property type="protein sequence ID" value="AYF98707.1"/>
    <property type="molecule type" value="Genomic_DNA"/>
</dbReference>
<keyword evidence="3" id="KW-1185">Reference proteome</keyword>
<keyword evidence="1" id="KW-0732">Signal</keyword>
<dbReference type="Proteomes" id="UP000278886">
    <property type="component" value="Chromosome"/>
</dbReference>
<evidence type="ECO:0000256" key="1">
    <source>
        <dbReference type="SAM" id="SignalP"/>
    </source>
</evidence>
<accession>A0A387B8M2</accession>
<evidence type="ECO:0008006" key="4">
    <source>
        <dbReference type="Google" id="ProtNLM"/>
    </source>
</evidence>
<name>A0A387B8M2_9MICO</name>
<dbReference type="KEGG" id="lyd:D7I47_10895"/>
<dbReference type="RefSeq" id="WP_120763065.1">
    <property type="nucleotide sequence ID" value="NZ_CP032630.1"/>
</dbReference>
<evidence type="ECO:0000313" key="2">
    <source>
        <dbReference type="EMBL" id="AYF98707.1"/>
    </source>
</evidence>
<organism evidence="2 3">
    <name type="scientific">Protaetiibacter intestinalis</name>
    <dbReference type="NCBI Taxonomy" id="2419774"/>
    <lineage>
        <taxon>Bacteria</taxon>
        <taxon>Bacillati</taxon>
        <taxon>Actinomycetota</taxon>
        <taxon>Actinomycetes</taxon>
        <taxon>Micrococcales</taxon>
        <taxon>Microbacteriaceae</taxon>
        <taxon>Protaetiibacter</taxon>
    </lineage>
</organism>
<dbReference type="PROSITE" id="PS51257">
    <property type="entry name" value="PROKAR_LIPOPROTEIN"/>
    <property type="match status" value="1"/>
</dbReference>